<evidence type="ECO:0000313" key="2">
    <source>
        <dbReference type="EMBL" id="KAL2333586.1"/>
    </source>
</evidence>
<sequence>MLSTLQAYILLCRVIDMLARGRASHVVNHGDQQHIIEEMMTMINGLREENKVAQRRGEKMHQENARREEHLRKKNKKMRQMAEALR</sequence>
<protein>
    <submittedName>
        <fullName evidence="2">Uncharacterized protein</fullName>
    </submittedName>
</protein>
<gene>
    <name evidence="2" type="ORF">Fmac_014799</name>
</gene>
<reference evidence="2 3" key="1">
    <citation type="submission" date="2024-08" db="EMBL/GenBank/DDBJ databases">
        <title>Insights into the chromosomal genome structure of Flemingia macrophylla.</title>
        <authorList>
            <person name="Ding Y."/>
            <person name="Zhao Y."/>
            <person name="Bi W."/>
            <person name="Wu M."/>
            <person name="Zhao G."/>
            <person name="Gong Y."/>
            <person name="Li W."/>
            <person name="Zhang P."/>
        </authorList>
    </citation>
    <scope>NUCLEOTIDE SEQUENCE [LARGE SCALE GENOMIC DNA]</scope>
    <source>
        <strain evidence="2">DYQJB</strain>
        <tissue evidence="2">Leaf</tissue>
    </source>
</reference>
<evidence type="ECO:0000256" key="1">
    <source>
        <dbReference type="SAM" id="MobiDB-lite"/>
    </source>
</evidence>
<dbReference type="Proteomes" id="UP001603857">
    <property type="component" value="Unassembled WGS sequence"/>
</dbReference>
<accession>A0ABD1MCS3</accession>
<dbReference type="EMBL" id="JBGMDY010000005">
    <property type="protein sequence ID" value="KAL2333586.1"/>
    <property type="molecule type" value="Genomic_DNA"/>
</dbReference>
<feature type="region of interest" description="Disordered" evidence="1">
    <location>
        <begin position="52"/>
        <end position="86"/>
    </location>
</feature>
<name>A0ABD1MCS3_9FABA</name>
<comment type="caution">
    <text evidence="2">The sequence shown here is derived from an EMBL/GenBank/DDBJ whole genome shotgun (WGS) entry which is preliminary data.</text>
</comment>
<proteinExistence type="predicted"/>
<feature type="compositionally biased region" description="Basic and acidic residues" evidence="1">
    <location>
        <begin position="52"/>
        <end position="71"/>
    </location>
</feature>
<keyword evidence="3" id="KW-1185">Reference proteome</keyword>
<organism evidence="2 3">
    <name type="scientific">Flemingia macrophylla</name>
    <dbReference type="NCBI Taxonomy" id="520843"/>
    <lineage>
        <taxon>Eukaryota</taxon>
        <taxon>Viridiplantae</taxon>
        <taxon>Streptophyta</taxon>
        <taxon>Embryophyta</taxon>
        <taxon>Tracheophyta</taxon>
        <taxon>Spermatophyta</taxon>
        <taxon>Magnoliopsida</taxon>
        <taxon>eudicotyledons</taxon>
        <taxon>Gunneridae</taxon>
        <taxon>Pentapetalae</taxon>
        <taxon>rosids</taxon>
        <taxon>fabids</taxon>
        <taxon>Fabales</taxon>
        <taxon>Fabaceae</taxon>
        <taxon>Papilionoideae</taxon>
        <taxon>50 kb inversion clade</taxon>
        <taxon>NPAAA clade</taxon>
        <taxon>indigoferoid/millettioid clade</taxon>
        <taxon>Phaseoleae</taxon>
        <taxon>Flemingia</taxon>
    </lineage>
</organism>
<evidence type="ECO:0000313" key="3">
    <source>
        <dbReference type="Proteomes" id="UP001603857"/>
    </source>
</evidence>
<dbReference type="AlphaFoldDB" id="A0ABD1MCS3"/>